<feature type="transmembrane region" description="Helical" evidence="8">
    <location>
        <begin position="328"/>
        <end position="346"/>
    </location>
</feature>
<protein>
    <submittedName>
        <fullName evidence="10">Multicomponent Na+:H+ antiporter subunit D</fullName>
    </submittedName>
</protein>
<evidence type="ECO:0000256" key="8">
    <source>
        <dbReference type="SAM" id="Phobius"/>
    </source>
</evidence>
<feature type="domain" description="NADH:quinone oxidoreductase/Mrp antiporter transmembrane" evidence="9">
    <location>
        <begin position="130"/>
        <end position="400"/>
    </location>
</feature>
<evidence type="ECO:0000256" key="2">
    <source>
        <dbReference type="ARBA" id="ARBA00005346"/>
    </source>
</evidence>
<accession>A0ABS4YKM8</accession>
<evidence type="ECO:0000256" key="7">
    <source>
        <dbReference type="RuleBase" id="RU000320"/>
    </source>
</evidence>
<feature type="transmembrane region" description="Helical" evidence="8">
    <location>
        <begin position="409"/>
        <end position="428"/>
    </location>
</feature>
<evidence type="ECO:0000256" key="3">
    <source>
        <dbReference type="ARBA" id="ARBA00022475"/>
    </source>
</evidence>
<sequence>MRELVMDPALLPLFVVVPLLGAALLAIVRRRVLENALLLAVPVAIGAGAVLLLLSHRTEPVLAHSVGGFAEVLAIPFVSDPFTALMLLVTAVSTLAASVFLVLTGESRYRFVPPLVLLLTTGVNGALLTGDLFNLFVWVEVMLMPSYALIAVTGSWRRLGIGRLFVLVNLLTSTLLLIGVGFVYGTAGTVNLAMLADAGSGSPTTAAALAVVLLALAVKAGLVPVHSWLPRAYPGTSAGIMALFSALHTKVALYAMFRIVAVTFSDGMPFAAVLAVLVVITILVGAFATAGASRVRTAMGHQMITGVGHILLGLVLFSHVALSAGILYLVHHVVTMAALLLTIGAVEHTYGSGRLRDLRGLARRDPWVMVVLALGLFSLAGLPPTSGLWGKVGLLRASAEQVVTGQTVLGWAAIIAVLVASVGSLLGLQRLWRGTAWGGDLNTYRPDDARVGRAPETALPEGTTVPWRLLGPGAAMLALSVAMFVGIGAVLPTMDAAATGLLDVPAYVEAVTGA</sequence>
<feature type="transmembrane region" description="Helical" evidence="8">
    <location>
        <begin position="207"/>
        <end position="229"/>
    </location>
</feature>
<dbReference type="InterPro" id="IPR050586">
    <property type="entry name" value="CPA3_Na-H_Antiporter_D"/>
</dbReference>
<comment type="caution">
    <text evidence="10">The sequence shown here is derived from an EMBL/GenBank/DDBJ whole genome shotgun (WGS) entry which is preliminary data.</text>
</comment>
<feature type="transmembrane region" description="Helical" evidence="8">
    <location>
        <begin position="469"/>
        <end position="491"/>
    </location>
</feature>
<feature type="transmembrane region" description="Helical" evidence="8">
    <location>
        <begin position="84"/>
        <end position="104"/>
    </location>
</feature>
<keyword evidence="4 7" id="KW-0812">Transmembrane</keyword>
<name>A0ABS4YKM8_9MICO</name>
<feature type="transmembrane region" description="Helical" evidence="8">
    <location>
        <begin position="303"/>
        <end position="322"/>
    </location>
</feature>
<keyword evidence="3" id="KW-1003">Cell membrane</keyword>
<dbReference type="PANTHER" id="PTHR42703">
    <property type="entry name" value="NADH DEHYDROGENASE"/>
    <property type="match status" value="1"/>
</dbReference>
<dbReference type="Pfam" id="PF00361">
    <property type="entry name" value="Proton_antipo_M"/>
    <property type="match status" value="1"/>
</dbReference>
<feature type="transmembrane region" description="Helical" evidence="8">
    <location>
        <begin position="270"/>
        <end position="291"/>
    </location>
</feature>
<feature type="transmembrane region" description="Helical" evidence="8">
    <location>
        <begin position="111"/>
        <end position="129"/>
    </location>
</feature>
<reference evidence="10 11" key="1">
    <citation type="submission" date="2021-03" db="EMBL/GenBank/DDBJ databases">
        <title>Sequencing the genomes of 1000 actinobacteria strains.</title>
        <authorList>
            <person name="Klenk H.-P."/>
        </authorList>
    </citation>
    <scope>NUCLEOTIDE SEQUENCE [LARGE SCALE GENOMIC DNA]</scope>
    <source>
        <strain evidence="10 11">DSM 14564</strain>
    </source>
</reference>
<evidence type="ECO:0000256" key="1">
    <source>
        <dbReference type="ARBA" id="ARBA00004651"/>
    </source>
</evidence>
<dbReference type="EMBL" id="JAGIOC010000001">
    <property type="protein sequence ID" value="MBP2409343.1"/>
    <property type="molecule type" value="Genomic_DNA"/>
</dbReference>
<gene>
    <name evidence="10" type="ORF">JOF44_002246</name>
</gene>
<dbReference type="InterPro" id="IPR003918">
    <property type="entry name" value="NADH_UbQ_OxRdtase"/>
</dbReference>
<evidence type="ECO:0000256" key="6">
    <source>
        <dbReference type="ARBA" id="ARBA00023136"/>
    </source>
</evidence>
<feature type="transmembrane region" description="Helical" evidence="8">
    <location>
        <begin position="135"/>
        <end position="152"/>
    </location>
</feature>
<evidence type="ECO:0000256" key="4">
    <source>
        <dbReference type="ARBA" id="ARBA00022692"/>
    </source>
</evidence>
<feature type="transmembrane region" description="Helical" evidence="8">
    <location>
        <begin position="164"/>
        <end position="187"/>
    </location>
</feature>
<dbReference type="RefSeq" id="WP_245348925.1">
    <property type="nucleotide sequence ID" value="NZ_BAAAJV010000014.1"/>
</dbReference>
<keyword evidence="6 8" id="KW-0472">Membrane</keyword>
<keyword evidence="5 8" id="KW-1133">Transmembrane helix</keyword>
<evidence type="ECO:0000313" key="10">
    <source>
        <dbReference type="EMBL" id="MBP2409343.1"/>
    </source>
</evidence>
<comment type="subcellular location">
    <subcellularLocation>
        <location evidence="1">Cell membrane</location>
        <topology evidence="1">Multi-pass membrane protein</topology>
    </subcellularLocation>
    <subcellularLocation>
        <location evidence="7">Membrane</location>
        <topology evidence="7">Multi-pass membrane protein</topology>
    </subcellularLocation>
</comment>
<evidence type="ECO:0000313" key="11">
    <source>
        <dbReference type="Proteomes" id="UP000698222"/>
    </source>
</evidence>
<comment type="similarity">
    <text evidence="2">Belongs to the CPA3 antiporters (TC 2.A.63) subunit D family.</text>
</comment>
<organism evidence="10 11">
    <name type="scientific">Brachybacterium fresconis</name>
    <dbReference type="NCBI Taxonomy" id="173363"/>
    <lineage>
        <taxon>Bacteria</taxon>
        <taxon>Bacillati</taxon>
        <taxon>Actinomycetota</taxon>
        <taxon>Actinomycetes</taxon>
        <taxon>Micrococcales</taxon>
        <taxon>Dermabacteraceae</taxon>
        <taxon>Brachybacterium</taxon>
    </lineage>
</organism>
<proteinExistence type="inferred from homology"/>
<feature type="transmembrane region" description="Helical" evidence="8">
    <location>
        <begin position="35"/>
        <end position="54"/>
    </location>
</feature>
<keyword evidence="11" id="KW-1185">Reference proteome</keyword>
<feature type="transmembrane region" description="Helical" evidence="8">
    <location>
        <begin position="367"/>
        <end position="389"/>
    </location>
</feature>
<feature type="transmembrane region" description="Helical" evidence="8">
    <location>
        <begin position="241"/>
        <end position="264"/>
    </location>
</feature>
<dbReference type="Proteomes" id="UP000698222">
    <property type="component" value="Unassembled WGS sequence"/>
</dbReference>
<dbReference type="InterPro" id="IPR001750">
    <property type="entry name" value="ND/Mrp_TM"/>
</dbReference>
<evidence type="ECO:0000256" key="5">
    <source>
        <dbReference type="ARBA" id="ARBA00022989"/>
    </source>
</evidence>
<dbReference type="PANTHER" id="PTHR42703:SF1">
    <property type="entry name" value="NA(+)_H(+) ANTIPORTER SUBUNIT D1"/>
    <property type="match status" value="1"/>
</dbReference>
<dbReference type="PRINTS" id="PR01437">
    <property type="entry name" value="NUOXDRDTASE4"/>
</dbReference>
<evidence type="ECO:0000259" key="9">
    <source>
        <dbReference type="Pfam" id="PF00361"/>
    </source>
</evidence>